<dbReference type="Proteomes" id="UP000011866">
    <property type="component" value="Chromosome"/>
</dbReference>
<gene>
    <name evidence="1" type="ORF">TOL_0860</name>
</gene>
<dbReference type="GeneID" id="79175807"/>
<accession>M5DPE2</accession>
<dbReference type="EMBL" id="HF680312">
    <property type="protein sequence ID" value="CCU71296.1"/>
    <property type="molecule type" value="Genomic_DNA"/>
</dbReference>
<dbReference type="AlphaFoldDB" id="M5DPE2"/>
<protein>
    <submittedName>
        <fullName evidence="1">Uncharacterized protein</fullName>
    </submittedName>
</protein>
<proteinExistence type="predicted"/>
<dbReference type="RefSeq" id="WP_015486033.1">
    <property type="nucleotide sequence ID" value="NC_020888.1"/>
</dbReference>
<evidence type="ECO:0000313" key="2">
    <source>
        <dbReference type="Proteomes" id="UP000011866"/>
    </source>
</evidence>
<keyword evidence="2" id="KW-1185">Reference proteome</keyword>
<name>M5DPE2_9GAMM</name>
<organism evidence="1 2">
    <name type="scientific">Thalassolituus oleivorans MIL-1</name>
    <dbReference type="NCBI Taxonomy" id="1298593"/>
    <lineage>
        <taxon>Bacteria</taxon>
        <taxon>Pseudomonadati</taxon>
        <taxon>Pseudomonadota</taxon>
        <taxon>Gammaproteobacteria</taxon>
        <taxon>Oceanospirillales</taxon>
        <taxon>Oceanospirillaceae</taxon>
        <taxon>Thalassolituus</taxon>
    </lineage>
</organism>
<reference evidence="1 2" key="1">
    <citation type="journal article" date="2013" name="Genome Announc.">
        <title>Genome Sequence of Thalassolituus oleivorans MIL-1 (DSM 14913T).</title>
        <authorList>
            <person name="Golyshin P.N."/>
            <person name="Werner J."/>
            <person name="Chernikova T.N."/>
            <person name="Tran H."/>
            <person name="Ferrer M."/>
            <person name="Yakimov M.M."/>
            <person name="Teeling H."/>
            <person name="Golyshina O.V."/>
        </authorList>
    </citation>
    <scope>NUCLEOTIDE SEQUENCE [LARGE SCALE GENOMIC DNA]</scope>
    <source>
        <strain evidence="1 2">MIL-1</strain>
    </source>
</reference>
<dbReference type="HOGENOM" id="CLU_2588556_0_0_6"/>
<sequence>MTELGLPPHLVTLDDILSLHQELYLIQQSLDSLYEFVEHHMFSKDASLAAPIICMIGDRLRHAGQRYEEILSMPPYEQMF</sequence>
<evidence type="ECO:0000313" key="1">
    <source>
        <dbReference type="EMBL" id="CCU71296.1"/>
    </source>
</evidence>
<dbReference type="KEGG" id="tol:TOL_0860"/>